<name>X1CJT0_9ZZZZ</name>
<gene>
    <name evidence="12" type="ORF">S01H4_51797</name>
</gene>
<dbReference type="CDD" id="cd06163">
    <property type="entry name" value="S2P-M50_PDZ_RseP-like"/>
    <property type="match status" value="1"/>
</dbReference>
<organism evidence="12">
    <name type="scientific">marine sediment metagenome</name>
    <dbReference type="NCBI Taxonomy" id="412755"/>
    <lineage>
        <taxon>unclassified sequences</taxon>
        <taxon>metagenomes</taxon>
        <taxon>ecological metagenomes</taxon>
    </lineage>
</organism>
<evidence type="ECO:0000259" key="11">
    <source>
        <dbReference type="PROSITE" id="PS50106"/>
    </source>
</evidence>
<dbReference type="CDD" id="cd23081">
    <property type="entry name" value="cpPDZ_EcRseP-like"/>
    <property type="match status" value="1"/>
</dbReference>
<evidence type="ECO:0000256" key="2">
    <source>
        <dbReference type="ARBA" id="ARBA00004141"/>
    </source>
</evidence>
<dbReference type="InterPro" id="IPR036034">
    <property type="entry name" value="PDZ_sf"/>
</dbReference>
<evidence type="ECO:0000313" key="12">
    <source>
        <dbReference type="EMBL" id="GAH07952.1"/>
    </source>
</evidence>
<dbReference type="PANTHER" id="PTHR42837">
    <property type="entry name" value="REGULATOR OF SIGMA-E PROTEASE RSEP"/>
    <property type="match status" value="1"/>
</dbReference>
<sequence>MIILQYLLAILGLSLIIVVHEFGHFIFARAGGMYIHEFFIGFGPRLFKFKSKAGTVYGLKAIPVGGYVKVMGMDRNEEIPKEKEGMSYQNKPFFKKFLTIFAGAGFNVIFAIILIGVFLSMGIYEPGTTIEYVQPETPAEIFGLQIGDKVIAVNGRRVATWDEFASMTQERPGEEVAYTILRDGREIEVRPVLDTVEGQGYLGISPEYIKTHLRFPELVKESFVMTWDIISNYVKLF</sequence>
<evidence type="ECO:0000256" key="8">
    <source>
        <dbReference type="ARBA" id="ARBA00023049"/>
    </source>
</evidence>
<dbReference type="GO" id="GO:0004222">
    <property type="term" value="F:metalloendopeptidase activity"/>
    <property type="evidence" value="ECO:0007669"/>
    <property type="project" value="InterPro"/>
</dbReference>
<dbReference type="AlphaFoldDB" id="X1CJT0"/>
<dbReference type="InterPro" id="IPR004387">
    <property type="entry name" value="Pept_M50_Zn"/>
</dbReference>
<dbReference type="SUPFAM" id="SSF50156">
    <property type="entry name" value="PDZ domain-like"/>
    <property type="match status" value="1"/>
</dbReference>
<feature type="non-terminal residue" evidence="12">
    <location>
        <position position="237"/>
    </location>
</feature>
<evidence type="ECO:0000256" key="9">
    <source>
        <dbReference type="ARBA" id="ARBA00023136"/>
    </source>
</evidence>
<comment type="subcellular location">
    <subcellularLocation>
        <location evidence="2">Membrane</location>
        <topology evidence="2">Multi-pass membrane protein</topology>
    </subcellularLocation>
</comment>
<keyword evidence="4 10" id="KW-0812">Transmembrane</keyword>
<evidence type="ECO:0000256" key="3">
    <source>
        <dbReference type="ARBA" id="ARBA00022670"/>
    </source>
</evidence>
<evidence type="ECO:0000256" key="10">
    <source>
        <dbReference type="SAM" id="Phobius"/>
    </source>
</evidence>
<dbReference type="InterPro" id="IPR001478">
    <property type="entry name" value="PDZ"/>
</dbReference>
<accession>X1CJT0</accession>
<dbReference type="GO" id="GO:0006508">
    <property type="term" value="P:proteolysis"/>
    <property type="evidence" value="ECO:0007669"/>
    <property type="project" value="UniProtKB-KW"/>
</dbReference>
<keyword evidence="9 10" id="KW-0472">Membrane</keyword>
<dbReference type="Pfam" id="PF17820">
    <property type="entry name" value="PDZ_6"/>
    <property type="match status" value="1"/>
</dbReference>
<feature type="transmembrane region" description="Helical" evidence="10">
    <location>
        <begin position="97"/>
        <end position="124"/>
    </location>
</feature>
<keyword evidence="8" id="KW-0482">Metalloprotease</keyword>
<dbReference type="PROSITE" id="PS50106">
    <property type="entry name" value="PDZ"/>
    <property type="match status" value="1"/>
</dbReference>
<dbReference type="InterPro" id="IPR041489">
    <property type="entry name" value="PDZ_6"/>
</dbReference>
<feature type="domain" description="PDZ" evidence="11">
    <location>
        <begin position="115"/>
        <end position="158"/>
    </location>
</feature>
<evidence type="ECO:0000256" key="5">
    <source>
        <dbReference type="ARBA" id="ARBA00022801"/>
    </source>
</evidence>
<reference evidence="12" key="1">
    <citation type="journal article" date="2014" name="Front. Microbiol.">
        <title>High frequency of phylogenetically diverse reductive dehalogenase-homologous genes in deep subseafloor sedimentary metagenomes.</title>
        <authorList>
            <person name="Kawai M."/>
            <person name="Futagami T."/>
            <person name="Toyoda A."/>
            <person name="Takaki Y."/>
            <person name="Nishi S."/>
            <person name="Hori S."/>
            <person name="Arai W."/>
            <person name="Tsubouchi T."/>
            <person name="Morono Y."/>
            <person name="Uchiyama I."/>
            <person name="Ito T."/>
            <person name="Fujiyama A."/>
            <person name="Inagaki F."/>
            <person name="Takami H."/>
        </authorList>
    </citation>
    <scope>NUCLEOTIDE SEQUENCE</scope>
    <source>
        <strain evidence="12">Expedition CK06-06</strain>
    </source>
</reference>
<protein>
    <recommendedName>
        <fullName evidence="11">PDZ domain-containing protein</fullName>
    </recommendedName>
</protein>
<evidence type="ECO:0000256" key="1">
    <source>
        <dbReference type="ARBA" id="ARBA00001947"/>
    </source>
</evidence>
<dbReference type="SMART" id="SM00228">
    <property type="entry name" value="PDZ"/>
    <property type="match status" value="1"/>
</dbReference>
<keyword evidence="5" id="KW-0378">Hydrolase</keyword>
<keyword evidence="7 10" id="KW-1133">Transmembrane helix</keyword>
<dbReference type="Pfam" id="PF02163">
    <property type="entry name" value="Peptidase_M50"/>
    <property type="match status" value="1"/>
</dbReference>
<comment type="caution">
    <text evidence="12">The sequence shown here is derived from an EMBL/GenBank/DDBJ whole genome shotgun (WGS) entry which is preliminary data.</text>
</comment>
<dbReference type="EMBL" id="BART01029536">
    <property type="protein sequence ID" value="GAH07952.1"/>
    <property type="molecule type" value="Genomic_DNA"/>
</dbReference>
<dbReference type="InterPro" id="IPR008915">
    <property type="entry name" value="Peptidase_M50"/>
</dbReference>
<proteinExistence type="predicted"/>
<dbReference type="GO" id="GO:0016020">
    <property type="term" value="C:membrane"/>
    <property type="evidence" value="ECO:0007669"/>
    <property type="project" value="UniProtKB-SubCell"/>
</dbReference>
<evidence type="ECO:0000256" key="7">
    <source>
        <dbReference type="ARBA" id="ARBA00022989"/>
    </source>
</evidence>
<comment type="cofactor">
    <cofactor evidence="1">
        <name>Zn(2+)</name>
        <dbReference type="ChEBI" id="CHEBI:29105"/>
    </cofactor>
</comment>
<feature type="transmembrane region" description="Helical" evidence="10">
    <location>
        <begin position="6"/>
        <end position="27"/>
    </location>
</feature>
<keyword evidence="6" id="KW-0862">Zinc</keyword>
<keyword evidence="3" id="KW-0645">Protease</keyword>
<dbReference type="Gene3D" id="2.30.42.10">
    <property type="match status" value="1"/>
</dbReference>
<evidence type="ECO:0000256" key="4">
    <source>
        <dbReference type="ARBA" id="ARBA00022692"/>
    </source>
</evidence>
<evidence type="ECO:0000256" key="6">
    <source>
        <dbReference type="ARBA" id="ARBA00022833"/>
    </source>
</evidence>
<dbReference type="PANTHER" id="PTHR42837:SF2">
    <property type="entry name" value="MEMBRANE METALLOPROTEASE ARASP2, CHLOROPLASTIC-RELATED"/>
    <property type="match status" value="1"/>
</dbReference>